<dbReference type="EC" id="4.2.2.10" evidence="7"/>
<feature type="signal peptide" evidence="8">
    <location>
        <begin position="1"/>
        <end position="20"/>
    </location>
</feature>
<dbReference type="Gene3D" id="2.160.20.10">
    <property type="entry name" value="Single-stranded right-handed beta-helix, Pectin lyase-like"/>
    <property type="match status" value="1"/>
</dbReference>
<dbReference type="FunFam" id="2.160.20.10:FF:000003">
    <property type="entry name" value="Pectin lyase F"/>
    <property type="match status" value="1"/>
</dbReference>
<accession>A0A9P8EDU7</accession>
<dbReference type="SUPFAM" id="SSF51126">
    <property type="entry name" value="Pectin lyase-like"/>
    <property type="match status" value="1"/>
</dbReference>
<comment type="catalytic activity">
    <reaction evidence="6">
        <text>Eliminative cleavage of (1-&gt;4)-alpha-D-galacturonan methyl ester to give oligosaccharides with 4-deoxy-6-O-methyl-alpha-D-galact-4-enuronosyl groups at their non-reducing ends.</text>
        <dbReference type="EC" id="4.2.2.10"/>
    </reaction>
</comment>
<keyword evidence="4 8" id="KW-0732">Signal</keyword>
<dbReference type="OrthoDB" id="1637350at2759"/>
<gene>
    <name evidence="10" type="ORF">KCU76_g10535</name>
</gene>
<evidence type="ECO:0000256" key="4">
    <source>
        <dbReference type="ARBA" id="ARBA00022729"/>
    </source>
</evidence>
<proteinExistence type="inferred from homology"/>
<reference evidence="10" key="1">
    <citation type="journal article" date="2021" name="J Fungi (Basel)">
        <title>Virulence traits and population genomics of the black yeast Aureobasidium melanogenum.</title>
        <authorList>
            <person name="Cernosa A."/>
            <person name="Sun X."/>
            <person name="Gostincar C."/>
            <person name="Fang C."/>
            <person name="Gunde-Cimerman N."/>
            <person name="Song Z."/>
        </authorList>
    </citation>
    <scope>NUCLEOTIDE SEQUENCE</scope>
    <source>
        <strain evidence="10">EXF-9911</strain>
    </source>
</reference>
<dbReference type="Proteomes" id="UP000779574">
    <property type="component" value="Unassembled WGS sequence"/>
</dbReference>
<evidence type="ECO:0000313" key="10">
    <source>
        <dbReference type="EMBL" id="KAG9687133.1"/>
    </source>
</evidence>
<sequence>MKPSVPILGAFVALFRIVASDAVVGKAEGFAYGVTGGGNAKPDYPANIDELKSMLTDNVARVIVLKDTFDFTESEGTETGKVCLSWGSGSKCQQIIQDDCGSTASSTATWWKAPTQPIDVASNKTILGVGAKALIRGKGLRFRDGATNIIVQNIQVSELNPKYVWGGDAISFDGADLVWIDHVTTHNPGRQHYVFGFNPSKRITLSNNYINGNSTYSTSCDNYHYWNFEMVGTDDQITMKGNYMYRTSGRAPALSGGTLLHAVNNVWTDNAGHMLEGGDTKARGIFEGNVFNSVNTVIQNAASYSGKLFGTPVGSESKCQAALGRSCQVNSYSQSTGTLSIYTDTSFFGDFAGLHIASASSAAQAAANVPGNAGAGRIHP</sequence>
<dbReference type="EMBL" id="JAHFXF010000472">
    <property type="protein sequence ID" value="KAG9687133.1"/>
    <property type="molecule type" value="Genomic_DNA"/>
</dbReference>
<feature type="chain" id="PRO_5040223695" description="pectin lyase" evidence="8">
    <location>
        <begin position="21"/>
        <end position="380"/>
    </location>
</feature>
<dbReference type="InterPro" id="IPR011050">
    <property type="entry name" value="Pectin_lyase_fold/virulence"/>
</dbReference>
<keyword evidence="3" id="KW-0964">Secreted</keyword>
<protein>
    <recommendedName>
        <fullName evidence="7">pectin lyase</fullName>
        <ecNumber evidence="7">4.2.2.10</ecNumber>
    </recommendedName>
</protein>
<dbReference type="GO" id="GO:0030570">
    <property type="term" value="F:pectate lyase activity"/>
    <property type="evidence" value="ECO:0007669"/>
    <property type="project" value="InterPro"/>
</dbReference>
<dbReference type="PANTHER" id="PTHR31683:SF16">
    <property type="entry name" value="PECTIN LYASE A-RELATED"/>
    <property type="match status" value="1"/>
</dbReference>
<keyword evidence="5 10" id="KW-0456">Lyase</keyword>
<feature type="non-terminal residue" evidence="10">
    <location>
        <position position="380"/>
    </location>
</feature>
<reference evidence="10" key="2">
    <citation type="submission" date="2021-08" db="EMBL/GenBank/DDBJ databases">
        <authorList>
            <person name="Gostincar C."/>
            <person name="Sun X."/>
            <person name="Song Z."/>
            <person name="Gunde-Cimerman N."/>
        </authorList>
    </citation>
    <scope>NUCLEOTIDE SEQUENCE</scope>
    <source>
        <strain evidence="10">EXF-9911</strain>
    </source>
</reference>
<evidence type="ECO:0000256" key="3">
    <source>
        <dbReference type="ARBA" id="ARBA00022525"/>
    </source>
</evidence>
<evidence type="ECO:0000256" key="8">
    <source>
        <dbReference type="SAM" id="SignalP"/>
    </source>
</evidence>
<feature type="domain" description="Pectate lyase" evidence="9">
    <location>
        <begin position="93"/>
        <end position="297"/>
    </location>
</feature>
<dbReference type="InterPro" id="IPR002022">
    <property type="entry name" value="Pec_lyase"/>
</dbReference>
<dbReference type="GO" id="GO:0047490">
    <property type="term" value="F:pectin lyase activity"/>
    <property type="evidence" value="ECO:0007669"/>
    <property type="project" value="UniProtKB-EC"/>
</dbReference>
<dbReference type="InterPro" id="IPR012334">
    <property type="entry name" value="Pectin_lyas_fold"/>
</dbReference>
<dbReference type="GO" id="GO:0000272">
    <property type="term" value="P:polysaccharide catabolic process"/>
    <property type="evidence" value="ECO:0007669"/>
    <property type="project" value="UniProtKB-KW"/>
</dbReference>
<dbReference type="GO" id="GO:0005576">
    <property type="term" value="C:extracellular region"/>
    <property type="evidence" value="ECO:0007669"/>
    <property type="project" value="UniProtKB-SubCell"/>
</dbReference>
<evidence type="ECO:0000259" key="9">
    <source>
        <dbReference type="SMART" id="SM00656"/>
    </source>
</evidence>
<evidence type="ECO:0000256" key="6">
    <source>
        <dbReference type="ARBA" id="ARBA00036818"/>
    </source>
</evidence>
<dbReference type="InterPro" id="IPR045032">
    <property type="entry name" value="PEL"/>
</dbReference>
<dbReference type="AlphaFoldDB" id="A0A9P8EDU7"/>
<dbReference type="PANTHER" id="PTHR31683">
    <property type="entry name" value="PECTATE LYASE 18-RELATED"/>
    <property type="match status" value="1"/>
</dbReference>
<evidence type="ECO:0000313" key="11">
    <source>
        <dbReference type="Proteomes" id="UP000779574"/>
    </source>
</evidence>
<evidence type="ECO:0000256" key="7">
    <source>
        <dbReference type="ARBA" id="ARBA00039082"/>
    </source>
</evidence>
<name>A0A9P8EDU7_AURME</name>
<evidence type="ECO:0000256" key="1">
    <source>
        <dbReference type="ARBA" id="ARBA00004613"/>
    </source>
</evidence>
<comment type="similarity">
    <text evidence="2">Belongs to the polysaccharide lyase 1 family.</text>
</comment>
<comment type="subcellular location">
    <subcellularLocation>
        <location evidence="1">Secreted</location>
    </subcellularLocation>
</comment>
<dbReference type="SMART" id="SM00656">
    <property type="entry name" value="Amb_all"/>
    <property type="match status" value="1"/>
</dbReference>
<evidence type="ECO:0000256" key="5">
    <source>
        <dbReference type="ARBA" id="ARBA00023239"/>
    </source>
</evidence>
<organism evidence="10 11">
    <name type="scientific">Aureobasidium melanogenum</name>
    <name type="common">Aureobasidium pullulans var. melanogenum</name>
    <dbReference type="NCBI Taxonomy" id="46634"/>
    <lineage>
        <taxon>Eukaryota</taxon>
        <taxon>Fungi</taxon>
        <taxon>Dikarya</taxon>
        <taxon>Ascomycota</taxon>
        <taxon>Pezizomycotina</taxon>
        <taxon>Dothideomycetes</taxon>
        <taxon>Dothideomycetidae</taxon>
        <taxon>Dothideales</taxon>
        <taxon>Saccotheciaceae</taxon>
        <taxon>Aureobasidium</taxon>
    </lineage>
</organism>
<comment type="caution">
    <text evidence="10">The sequence shown here is derived from an EMBL/GenBank/DDBJ whole genome shotgun (WGS) entry which is preliminary data.</text>
</comment>
<evidence type="ECO:0000256" key="2">
    <source>
        <dbReference type="ARBA" id="ARBA00010980"/>
    </source>
</evidence>